<dbReference type="PANTHER" id="PTHR11679">
    <property type="entry name" value="VESICLE PROTEIN SORTING-ASSOCIATED"/>
    <property type="match status" value="1"/>
</dbReference>
<evidence type="ECO:0000313" key="2">
    <source>
        <dbReference type="EMBL" id="VDO47285.1"/>
    </source>
</evidence>
<evidence type="ECO:0000313" key="3">
    <source>
        <dbReference type="Proteomes" id="UP000280834"/>
    </source>
</evidence>
<proteinExistence type="inferred from homology"/>
<evidence type="ECO:0000313" key="4">
    <source>
        <dbReference type="WBParaSite" id="BTMF_0001593201-mRNA-1"/>
    </source>
</evidence>
<accession>A0A0R3R7D4</accession>
<organism evidence="4">
    <name type="scientific">Brugia timori</name>
    <dbReference type="NCBI Taxonomy" id="42155"/>
    <lineage>
        <taxon>Eukaryota</taxon>
        <taxon>Metazoa</taxon>
        <taxon>Ecdysozoa</taxon>
        <taxon>Nematoda</taxon>
        <taxon>Chromadorea</taxon>
        <taxon>Rhabditida</taxon>
        <taxon>Spirurina</taxon>
        <taxon>Spiruromorpha</taxon>
        <taxon>Filarioidea</taxon>
        <taxon>Onchocercidae</taxon>
        <taxon>Brugia</taxon>
    </lineage>
</organism>
<dbReference type="Proteomes" id="UP000280834">
    <property type="component" value="Unassembled WGS sequence"/>
</dbReference>
<name>A0A0R3R7D4_9BILA</name>
<sequence length="277" mass="31008">MDDLESDETVSLLSDATAKLTSTVGSLPELLEKKRLIDLHTTVATAILNQIKQRKLDVLFEAEEKIMNGLLSNASVIELMRQSSVHEDTLRIMLINYLCSSNTSKNELKEQADYLKEIGMDDAAVKYVKQLRSISNMSLNRVTNDYSGGGIKTDNMFSNLLNRGSQLFMEGVKNLVPKKHNLPLTKMVDAIITGNLQCYSRSDAEFRYYDPKLMHSSGKEPQRARGNPPQDVIVFVIGGGNYVEYQNVVDYGKSKGLARITYGCTELVNPKQFVEQV</sequence>
<dbReference type="SUPFAM" id="SSF56815">
    <property type="entry name" value="Sec1/munc18-like (SM) proteins"/>
    <property type="match status" value="1"/>
</dbReference>
<dbReference type="InterPro" id="IPR036045">
    <property type="entry name" value="Sec1-like_sf"/>
</dbReference>
<keyword evidence="3" id="KW-1185">Reference proteome</keyword>
<dbReference type="InterPro" id="IPR043127">
    <property type="entry name" value="Sec-1-like_dom3a"/>
</dbReference>
<dbReference type="AlphaFoldDB" id="A0A0R3R7D4"/>
<protein>
    <submittedName>
        <fullName evidence="4">Sec1-like protein</fullName>
    </submittedName>
</protein>
<dbReference type="Gene3D" id="3.90.830.10">
    <property type="entry name" value="Syntaxin Binding Protein 1, Chain A, domain 2"/>
    <property type="match status" value="1"/>
</dbReference>
<comment type="similarity">
    <text evidence="1">Belongs to the STXBP/unc-18/SEC1 family.</text>
</comment>
<evidence type="ECO:0000256" key="1">
    <source>
        <dbReference type="ARBA" id="ARBA00009884"/>
    </source>
</evidence>
<reference evidence="4" key="1">
    <citation type="submission" date="2017-02" db="UniProtKB">
        <authorList>
            <consortium name="WormBaseParasite"/>
        </authorList>
    </citation>
    <scope>IDENTIFICATION</scope>
</reference>
<dbReference type="Pfam" id="PF00995">
    <property type="entry name" value="Sec1"/>
    <property type="match status" value="1"/>
</dbReference>
<dbReference type="STRING" id="42155.A0A0R3R7D4"/>
<dbReference type="EMBL" id="UZAG01020608">
    <property type="protein sequence ID" value="VDO47285.1"/>
    <property type="molecule type" value="Genomic_DNA"/>
</dbReference>
<dbReference type="InterPro" id="IPR027482">
    <property type="entry name" value="Sec1-like_dom2"/>
</dbReference>
<dbReference type="InterPro" id="IPR001619">
    <property type="entry name" value="Sec1-like"/>
</dbReference>
<dbReference type="WBParaSite" id="BTMF_0001593201-mRNA-1">
    <property type="protein sequence ID" value="BTMF_0001593201-mRNA-1"/>
    <property type="gene ID" value="BTMF_0001593201"/>
</dbReference>
<gene>
    <name evidence="2" type="ORF">BTMF_LOCUS13920</name>
</gene>
<reference evidence="2 3" key="2">
    <citation type="submission" date="2018-11" db="EMBL/GenBank/DDBJ databases">
        <authorList>
            <consortium name="Pathogen Informatics"/>
        </authorList>
    </citation>
    <scope>NUCLEOTIDE SEQUENCE [LARGE SCALE GENOMIC DNA]</scope>
</reference>
<dbReference type="GO" id="GO:0016192">
    <property type="term" value="P:vesicle-mediated transport"/>
    <property type="evidence" value="ECO:0007669"/>
    <property type="project" value="InterPro"/>
</dbReference>
<dbReference type="Gene3D" id="3.40.50.1910">
    <property type="match status" value="1"/>
</dbReference>